<feature type="domain" description="AMP-dependent synthetase/ligase" evidence="4">
    <location>
        <begin position="635"/>
        <end position="1038"/>
    </location>
</feature>
<evidence type="ECO:0000259" key="5">
    <source>
        <dbReference type="Pfam" id="PF13193"/>
    </source>
</evidence>
<dbReference type="Proteomes" id="UP000284841">
    <property type="component" value="Unassembled WGS sequence"/>
</dbReference>
<dbReference type="Gene3D" id="3.40.50.12780">
    <property type="entry name" value="N-terminal domain of ligase-like"/>
    <property type="match status" value="2"/>
</dbReference>
<evidence type="ECO:0008006" key="8">
    <source>
        <dbReference type="Google" id="ProtNLM"/>
    </source>
</evidence>
<evidence type="ECO:0000313" key="7">
    <source>
        <dbReference type="Proteomes" id="UP000284841"/>
    </source>
</evidence>
<comment type="caution">
    <text evidence="6">The sequence shown here is derived from an EMBL/GenBank/DDBJ whole genome shotgun (WGS) entry which is preliminary data.</text>
</comment>
<name>A0A415DV30_9FIRM</name>
<sequence length="1194" mass="134245">MIKRKEELIMNNVKYDGVYYPVREVSDLKDMIVKSAELFRDRPAYLQKDKPGGTFQPLTYGEFKEKLDALGTRLMDLGLAGKKIAVIGESCYQWLLSYFATVCGVGVVVPLDKNLPPEELKNLVKRSGASALIYTKRSEKSIKGLFEERFDLEYFISMGEDEHTDEYLSMDKLIQEGQKLLKEGIRDFVDAEIDPDQMATLMYTSGTTGLSKGVMLSHKNIVANVYNMSKLVHIPEGGIVLSILPIHHAYEFTCSICTTFYQGQTVAICEGIKYIQKNMIEAKANIVLGVPLVFEKMYKGMWKQAESRGEAEKLRKAIDLSRKLKLYNNQKLMKKLFKAIHQNFGNNITLFIAGGAAIDPKVIEDFEAMGLPMMQGYGMSENAPIIAVNQDRYSKAASVGKPMPQTEVKIVDPDEDGIGEVACKGPSVMMGYYDNPEATAEVLRDGWLYTGDLGYFDEDGFLYLTGRKKTVIVTKGGKNIFPEEVEAVLMENELIQEVVVYGVADQKVGNVMVTADIYPNYPLLKEQQGEMNSSDVYHFYKKIVDDANKTMPAYKNVKRINIRETEFDKTTTGKIKRYGANTEHNTGKEETMNYQEIKNMEMKRAKAFAKALEDSKDPYVRYKTSRPITDIKHMFETSVEAYGDNVAFMQKFEKDQPYSSITYKQALADVNGLGTALINRGLKNKRIGIIGETCYQWESSYLATLNGTGIVVPLDKELSAKELEHLIIEAEVSCVIFGKKFEKTFKEMKDGGNTPLEVLINFDTKEHQEDVLSWSALVEEGKNQVAQGDRQFLDAEIIADDMSVLLFTSGTTGMAKAVMLSHRNLAEDLMAAPTILNVNTWDIFFSVLPVHHTYECTCAFLMPLYKGAAIAYCQGLKYITKNLEEVQPTMILGVPVLIETLYKKIWKNVRAQGKEKLLTRLLAMNRKTKKIGLDISKPFTKEILAVFGGRMRVIISGGAAIDPAILQFFNDIGIIAVQGYGLTECSPMAALNPDVPKDMRNASVGHLLPGMEVKVVDKDENGIGEICFKGGNVMMGYYKNPEATAEVLKDGWFYTGDLGYVDNEDFIYITGRKKNVIITKNGKNVFPEELEYLLGKIPYIAESMVWGADGEDGSNDTSIVATVTLDAEEVVETLGEDYTEEQARDLIWEEVDKINEELPYYKKVKRVKIRKEDFEKTTGKKIKRFVDSNKEENK</sequence>
<protein>
    <recommendedName>
        <fullName evidence="8">AMP-dependent synthetase</fullName>
    </recommendedName>
</protein>
<evidence type="ECO:0000256" key="1">
    <source>
        <dbReference type="ARBA" id="ARBA00022741"/>
    </source>
</evidence>
<reference evidence="6 7" key="1">
    <citation type="submission" date="2018-08" db="EMBL/GenBank/DDBJ databases">
        <title>A genome reference for cultivated species of the human gut microbiota.</title>
        <authorList>
            <person name="Zou Y."/>
            <person name="Xue W."/>
            <person name="Luo G."/>
        </authorList>
    </citation>
    <scope>NUCLEOTIDE SEQUENCE [LARGE SCALE GENOMIC DNA]</scope>
    <source>
        <strain evidence="6 7">AM07-24</strain>
    </source>
</reference>
<dbReference type="InterPro" id="IPR025110">
    <property type="entry name" value="AMP-bd_C"/>
</dbReference>
<keyword evidence="7" id="KW-1185">Reference proteome</keyword>
<keyword evidence="1" id="KW-0547">Nucleotide-binding</keyword>
<evidence type="ECO:0000259" key="4">
    <source>
        <dbReference type="Pfam" id="PF00501"/>
    </source>
</evidence>
<dbReference type="OrthoDB" id="9803968at2"/>
<dbReference type="InterPro" id="IPR020845">
    <property type="entry name" value="AMP-binding_CS"/>
</dbReference>
<dbReference type="AlphaFoldDB" id="A0A415DV30"/>
<dbReference type="PANTHER" id="PTHR43272:SF33">
    <property type="entry name" value="AMP-BINDING DOMAIN-CONTAINING PROTEIN-RELATED"/>
    <property type="match status" value="1"/>
</dbReference>
<dbReference type="InterPro" id="IPR045851">
    <property type="entry name" value="AMP-bd_C_sf"/>
</dbReference>
<dbReference type="PANTHER" id="PTHR43272">
    <property type="entry name" value="LONG-CHAIN-FATTY-ACID--COA LIGASE"/>
    <property type="match status" value="1"/>
</dbReference>
<evidence type="ECO:0000256" key="2">
    <source>
        <dbReference type="ARBA" id="ARBA00022840"/>
    </source>
</evidence>
<dbReference type="InterPro" id="IPR042099">
    <property type="entry name" value="ANL_N_sf"/>
</dbReference>
<dbReference type="Gene3D" id="3.30.300.30">
    <property type="match status" value="2"/>
</dbReference>
<feature type="domain" description="AMP-binding enzyme C-terminal" evidence="5">
    <location>
        <begin position="484"/>
        <end position="574"/>
    </location>
</feature>
<dbReference type="Pfam" id="PF00501">
    <property type="entry name" value="AMP-binding"/>
    <property type="match status" value="2"/>
</dbReference>
<dbReference type="EMBL" id="QRMS01000007">
    <property type="protein sequence ID" value="RHJ84025.1"/>
    <property type="molecule type" value="Genomic_DNA"/>
</dbReference>
<dbReference type="GO" id="GO:0004467">
    <property type="term" value="F:long-chain fatty acid-CoA ligase activity"/>
    <property type="evidence" value="ECO:0007669"/>
    <property type="project" value="UniProtKB-EC"/>
</dbReference>
<organism evidence="6 7">
    <name type="scientific">Emergencia timonensis</name>
    <dbReference type="NCBI Taxonomy" id="1776384"/>
    <lineage>
        <taxon>Bacteria</taxon>
        <taxon>Bacillati</taxon>
        <taxon>Bacillota</taxon>
        <taxon>Clostridia</taxon>
        <taxon>Peptostreptococcales</taxon>
        <taxon>Anaerovoracaceae</taxon>
        <taxon>Emergencia</taxon>
    </lineage>
</organism>
<evidence type="ECO:0000256" key="3">
    <source>
        <dbReference type="ARBA" id="ARBA00024484"/>
    </source>
</evidence>
<feature type="domain" description="AMP-dependent synthetase/ligase" evidence="4">
    <location>
        <begin position="35"/>
        <end position="433"/>
    </location>
</feature>
<proteinExistence type="predicted"/>
<comment type="catalytic activity">
    <reaction evidence="3">
        <text>a long-chain fatty acid + ATP + CoA = a long-chain fatty acyl-CoA + AMP + diphosphate</text>
        <dbReference type="Rhea" id="RHEA:15421"/>
        <dbReference type="ChEBI" id="CHEBI:30616"/>
        <dbReference type="ChEBI" id="CHEBI:33019"/>
        <dbReference type="ChEBI" id="CHEBI:57287"/>
        <dbReference type="ChEBI" id="CHEBI:57560"/>
        <dbReference type="ChEBI" id="CHEBI:83139"/>
        <dbReference type="ChEBI" id="CHEBI:456215"/>
        <dbReference type="EC" id="6.2.1.3"/>
    </reaction>
    <physiologicalReaction direction="left-to-right" evidence="3">
        <dbReference type="Rhea" id="RHEA:15422"/>
    </physiologicalReaction>
</comment>
<evidence type="ECO:0000313" key="6">
    <source>
        <dbReference type="EMBL" id="RHJ84025.1"/>
    </source>
</evidence>
<dbReference type="PROSITE" id="PS00455">
    <property type="entry name" value="AMP_BINDING"/>
    <property type="match status" value="2"/>
</dbReference>
<dbReference type="SUPFAM" id="SSF56801">
    <property type="entry name" value="Acetyl-CoA synthetase-like"/>
    <property type="match status" value="2"/>
</dbReference>
<dbReference type="GO" id="GO:0016020">
    <property type="term" value="C:membrane"/>
    <property type="evidence" value="ECO:0007669"/>
    <property type="project" value="TreeGrafter"/>
</dbReference>
<keyword evidence="2" id="KW-0067">ATP-binding</keyword>
<dbReference type="Pfam" id="PF13193">
    <property type="entry name" value="AMP-binding_C"/>
    <property type="match status" value="1"/>
</dbReference>
<dbReference type="GO" id="GO:0005524">
    <property type="term" value="F:ATP binding"/>
    <property type="evidence" value="ECO:0007669"/>
    <property type="project" value="UniProtKB-KW"/>
</dbReference>
<gene>
    <name evidence="6" type="ORF">DW099_17645</name>
</gene>
<accession>A0A415DV30</accession>
<dbReference type="STRING" id="1776384.GCA_900086585_00391"/>
<dbReference type="InterPro" id="IPR000873">
    <property type="entry name" value="AMP-dep_synth/lig_dom"/>
</dbReference>